<comment type="subcellular location">
    <subcellularLocation>
        <location evidence="1">Membrane</location>
        <topology evidence="1">Multi-pass membrane protein</topology>
    </subcellularLocation>
</comment>
<feature type="transmembrane region" description="Helical" evidence="5">
    <location>
        <begin position="20"/>
        <end position="40"/>
    </location>
</feature>
<dbReference type="AlphaFoldDB" id="D8LMH6"/>
<dbReference type="InParanoid" id="D8LMH6"/>
<name>D8LMH6_ECTSI</name>
<keyword evidence="2 5" id="KW-0812">Transmembrane</keyword>
<keyword evidence="4 5" id="KW-0472">Membrane</keyword>
<evidence type="ECO:0000256" key="2">
    <source>
        <dbReference type="ARBA" id="ARBA00022692"/>
    </source>
</evidence>
<dbReference type="OMA" id="RCYNILF"/>
<proteinExistence type="predicted"/>
<evidence type="ECO:0000313" key="6">
    <source>
        <dbReference type="EMBL" id="CBN77586.1"/>
    </source>
</evidence>
<protein>
    <submittedName>
        <fullName evidence="6">Uncharacterized protein</fullName>
    </submittedName>
</protein>
<evidence type="ECO:0000256" key="3">
    <source>
        <dbReference type="ARBA" id="ARBA00022989"/>
    </source>
</evidence>
<dbReference type="EMBL" id="FN649728">
    <property type="protein sequence ID" value="CBN77586.1"/>
    <property type="molecule type" value="Genomic_DNA"/>
</dbReference>
<feature type="transmembrane region" description="Helical" evidence="5">
    <location>
        <begin position="80"/>
        <end position="100"/>
    </location>
</feature>
<feature type="transmembrane region" description="Helical" evidence="5">
    <location>
        <begin position="52"/>
        <end position="68"/>
    </location>
</feature>
<keyword evidence="3 5" id="KW-1133">Transmembrane helix</keyword>
<dbReference type="Proteomes" id="UP000002630">
    <property type="component" value="Linkage Group LG03"/>
</dbReference>
<feature type="transmembrane region" description="Helical" evidence="5">
    <location>
        <begin position="112"/>
        <end position="139"/>
    </location>
</feature>
<evidence type="ECO:0000256" key="1">
    <source>
        <dbReference type="ARBA" id="ARBA00004141"/>
    </source>
</evidence>
<evidence type="ECO:0000256" key="5">
    <source>
        <dbReference type="SAM" id="Phobius"/>
    </source>
</evidence>
<gene>
    <name evidence="6" type="ORF">Esi_0004_0213</name>
</gene>
<dbReference type="GO" id="GO:0016020">
    <property type="term" value="C:membrane"/>
    <property type="evidence" value="ECO:0007669"/>
    <property type="project" value="UniProtKB-SubCell"/>
</dbReference>
<dbReference type="PANTHER" id="PTHR28128:SF1">
    <property type="entry name" value="GOLGI APPARATUS MEMBRANE PROTEIN TVP15"/>
    <property type="match status" value="1"/>
</dbReference>
<sequence>MARYSGVRTVRRGCLLDSLLLLNAITVIAALGVGVAQGMVLGYHKDLSPESVAVRCYNILFCMLIIMAELEWTTTVREMFVLHSWIPRGVVYSFVGVLVLEEEDEKGLDLGGFGLYITIIAWIMVGIGALYFLLGLCCVKRIRDKKMARHKTLVAHAEMQAAMRRDHDAIA</sequence>
<organism evidence="6 7">
    <name type="scientific">Ectocarpus siliculosus</name>
    <name type="common">Brown alga</name>
    <name type="synonym">Conferva siliculosa</name>
    <dbReference type="NCBI Taxonomy" id="2880"/>
    <lineage>
        <taxon>Eukaryota</taxon>
        <taxon>Sar</taxon>
        <taxon>Stramenopiles</taxon>
        <taxon>Ochrophyta</taxon>
        <taxon>PX clade</taxon>
        <taxon>Phaeophyceae</taxon>
        <taxon>Ectocarpales</taxon>
        <taxon>Ectocarpaceae</taxon>
        <taxon>Ectocarpus</taxon>
    </lineage>
</organism>
<keyword evidence="7" id="KW-1185">Reference proteome</keyword>
<dbReference type="InterPro" id="IPR013714">
    <property type="entry name" value="Golgi_TVP15"/>
</dbReference>
<accession>D8LMH6</accession>
<evidence type="ECO:0000256" key="4">
    <source>
        <dbReference type="ARBA" id="ARBA00023136"/>
    </source>
</evidence>
<evidence type="ECO:0000313" key="7">
    <source>
        <dbReference type="Proteomes" id="UP000002630"/>
    </source>
</evidence>
<reference evidence="6 7" key="1">
    <citation type="journal article" date="2010" name="Nature">
        <title>The Ectocarpus genome and the independent evolution of multicellularity in brown algae.</title>
        <authorList>
            <person name="Cock J.M."/>
            <person name="Sterck L."/>
            <person name="Rouze P."/>
            <person name="Scornet D."/>
            <person name="Allen A.E."/>
            <person name="Amoutzias G."/>
            <person name="Anthouard V."/>
            <person name="Artiguenave F."/>
            <person name="Aury J.M."/>
            <person name="Badger J.H."/>
            <person name="Beszteri B."/>
            <person name="Billiau K."/>
            <person name="Bonnet E."/>
            <person name="Bothwell J.H."/>
            <person name="Bowler C."/>
            <person name="Boyen C."/>
            <person name="Brownlee C."/>
            <person name="Carrano C.J."/>
            <person name="Charrier B."/>
            <person name="Cho G.Y."/>
            <person name="Coelho S.M."/>
            <person name="Collen J."/>
            <person name="Corre E."/>
            <person name="Da Silva C."/>
            <person name="Delage L."/>
            <person name="Delaroque N."/>
            <person name="Dittami S.M."/>
            <person name="Doulbeau S."/>
            <person name="Elias M."/>
            <person name="Farnham G."/>
            <person name="Gachon C.M."/>
            <person name="Gschloessl B."/>
            <person name="Heesch S."/>
            <person name="Jabbari K."/>
            <person name="Jubin C."/>
            <person name="Kawai H."/>
            <person name="Kimura K."/>
            <person name="Kloareg B."/>
            <person name="Kupper F.C."/>
            <person name="Lang D."/>
            <person name="Le Bail A."/>
            <person name="Leblanc C."/>
            <person name="Lerouge P."/>
            <person name="Lohr M."/>
            <person name="Lopez P.J."/>
            <person name="Martens C."/>
            <person name="Maumus F."/>
            <person name="Michel G."/>
            <person name="Miranda-Saavedra D."/>
            <person name="Morales J."/>
            <person name="Moreau H."/>
            <person name="Motomura T."/>
            <person name="Nagasato C."/>
            <person name="Napoli C.A."/>
            <person name="Nelson D.R."/>
            <person name="Nyvall-Collen P."/>
            <person name="Peters A.F."/>
            <person name="Pommier C."/>
            <person name="Potin P."/>
            <person name="Poulain J."/>
            <person name="Quesneville H."/>
            <person name="Read B."/>
            <person name="Rensing S.A."/>
            <person name="Ritter A."/>
            <person name="Rousvoal S."/>
            <person name="Samanta M."/>
            <person name="Samson G."/>
            <person name="Schroeder D.C."/>
            <person name="Segurens B."/>
            <person name="Strittmatter M."/>
            <person name="Tonon T."/>
            <person name="Tregear J.W."/>
            <person name="Valentin K."/>
            <person name="von Dassow P."/>
            <person name="Yamagishi T."/>
            <person name="Van de Peer Y."/>
            <person name="Wincker P."/>
        </authorList>
    </citation>
    <scope>NUCLEOTIDE SEQUENCE [LARGE SCALE GENOMIC DNA]</scope>
    <source>
        <strain evidence="7">Ec32 / CCAP1310/4</strain>
    </source>
</reference>
<dbReference type="eggNOG" id="ENOG502SE8F">
    <property type="taxonomic scope" value="Eukaryota"/>
</dbReference>
<dbReference type="PANTHER" id="PTHR28128">
    <property type="entry name" value="GOLGI APPARATUS MEMBRANE PROTEIN TVP15"/>
    <property type="match status" value="1"/>
</dbReference>
<dbReference type="EMBL" id="FN648596">
    <property type="protein sequence ID" value="CBN77586.1"/>
    <property type="molecule type" value="Genomic_DNA"/>
</dbReference>
<dbReference type="OrthoDB" id="41983at2759"/>